<keyword evidence="4" id="KW-1185">Reference proteome</keyword>
<dbReference type="OrthoDB" id="3541690at2"/>
<reference evidence="4" key="1">
    <citation type="submission" date="2018-05" db="EMBL/GenBank/DDBJ databases">
        <authorList>
            <person name="Deangelis K."/>
            <person name="Huntemann M."/>
            <person name="Clum A."/>
            <person name="Pillay M."/>
            <person name="Palaniappan K."/>
            <person name="Varghese N."/>
            <person name="Mikhailova N."/>
            <person name="Stamatis D."/>
            <person name="Reddy T."/>
            <person name="Daum C."/>
            <person name="Shapiro N."/>
            <person name="Ivanova N."/>
            <person name="Kyrpides N."/>
            <person name="Woyke T."/>
        </authorList>
    </citation>
    <scope>NUCLEOTIDE SEQUENCE [LARGE SCALE GENOMIC DNA]</scope>
    <source>
        <strain evidence="4">GAS496</strain>
    </source>
</reference>
<proteinExistence type="predicted"/>
<organism evidence="3 4">
    <name type="scientific">Mycolicibacterium moriokaense</name>
    <dbReference type="NCBI Taxonomy" id="39691"/>
    <lineage>
        <taxon>Bacteria</taxon>
        <taxon>Bacillati</taxon>
        <taxon>Actinomycetota</taxon>
        <taxon>Actinomycetes</taxon>
        <taxon>Mycobacteriales</taxon>
        <taxon>Mycobacteriaceae</taxon>
        <taxon>Mycolicibacterium</taxon>
    </lineage>
</organism>
<reference evidence="3 4" key="2">
    <citation type="submission" date="2018-06" db="EMBL/GenBank/DDBJ databases">
        <title>Sequencing of bacterial isolates from soil warming experiment in Harvard Forest, Massachusetts, USA.</title>
        <authorList>
            <person name="Deangelis K.PhD."/>
        </authorList>
    </citation>
    <scope>NUCLEOTIDE SEQUENCE [LARGE SCALE GENOMIC DNA]</scope>
    <source>
        <strain evidence="3 4">GAS496</strain>
    </source>
</reference>
<evidence type="ECO:0000313" key="4">
    <source>
        <dbReference type="Proteomes" id="UP000247781"/>
    </source>
</evidence>
<dbReference type="EMBL" id="QJJU01000001">
    <property type="protein sequence ID" value="PXX13020.1"/>
    <property type="molecule type" value="Genomic_DNA"/>
</dbReference>
<comment type="caution">
    <text evidence="3">The sequence shown here is derived from an EMBL/GenBank/DDBJ whole genome shotgun (WGS) entry which is preliminary data.</text>
</comment>
<evidence type="ECO:0000256" key="2">
    <source>
        <dbReference type="SAM" id="MobiDB-lite"/>
    </source>
</evidence>
<gene>
    <name evidence="3" type="ORF">C8E89_101168</name>
</gene>
<evidence type="ECO:0000313" key="3">
    <source>
        <dbReference type="EMBL" id="PXX13020.1"/>
    </source>
</evidence>
<dbReference type="RefSeq" id="WP_110314183.1">
    <property type="nucleotide sequence ID" value="NZ_QJJU01000001.1"/>
</dbReference>
<sequence length="264" mass="28926">MADELDELYEVRQDEFTALRTKLAAAAKQRGDADTARQISAARKPTTAAWVVNRLALRDRDVRMRLAGLGERLKDAHSAMDGDRIRTLSAEQRRLVDDVARAAFEEAELADPSAALRDDVTGTLQAAIADPGVASRLGRLTKAEQWSGFGEFGDTTMVFTQTRKAASRKKPAEEPKRDEPQRDDKRAKARAALAAAERVKADADAALTELQSDLATARLRRDDARRRLRDAESALTAAQDAYDMGKQAGREAAAVVKQAKAQLR</sequence>
<feature type="compositionally biased region" description="Basic and acidic residues" evidence="2">
    <location>
        <begin position="170"/>
        <end position="186"/>
    </location>
</feature>
<dbReference type="AlphaFoldDB" id="A0A318HSY8"/>
<feature type="coiled-coil region" evidence="1">
    <location>
        <begin position="193"/>
        <end position="241"/>
    </location>
</feature>
<name>A0A318HSY8_9MYCO</name>
<protein>
    <submittedName>
        <fullName evidence="3">Uncharacterized protein</fullName>
    </submittedName>
</protein>
<evidence type="ECO:0000256" key="1">
    <source>
        <dbReference type="SAM" id="Coils"/>
    </source>
</evidence>
<dbReference type="Proteomes" id="UP000247781">
    <property type="component" value="Unassembled WGS sequence"/>
</dbReference>
<keyword evidence="1" id="KW-0175">Coiled coil</keyword>
<feature type="region of interest" description="Disordered" evidence="2">
    <location>
        <begin position="162"/>
        <end position="193"/>
    </location>
</feature>
<accession>A0A318HSY8</accession>